<dbReference type="EMBL" id="LLXI01001802">
    <property type="protein sequence ID" value="PKY55200.1"/>
    <property type="molecule type" value="Genomic_DNA"/>
</dbReference>
<dbReference type="VEuPathDB" id="FungiDB:FUN_015338"/>
<evidence type="ECO:0000313" key="3">
    <source>
        <dbReference type="Proteomes" id="UP000234323"/>
    </source>
</evidence>
<feature type="compositionally biased region" description="Low complexity" evidence="1">
    <location>
        <begin position="122"/>
        <end position="145"/>
    </location>
</feature>
<protein>
    <submittedName>
        <fullName evidence="2">Uncharacterized protein</fullName>
    </submittedName>
</protein>
<reference evidence="2 3" key="1">
    <citation type="submission" date="2015-10" db="EMBL/GenBank/DDBJ databases">
        <title>Genome analyses suggest a sexual origin of heterokaryosis in a supposedly ancient asexual fungus.</title>
        <authorList>
            <person name="Ropars J."/>
            <person name="Sedzielewska K."/>
            <person name="Noel J."/>
            <person name="Charron P."/>
            <person name="Farinelli L."/>
            <person name="Marton T."/>
            <person name="Kruger M."/>
            <person name="Pelin A."/>
            <person name="Brachmann A."/>
            <person name="Corradi N."/>
        </authorList>
    </citation>
    <scope>NUCLEOTIDE SEQUENCE [LARGE SCALE GENOMIC DNA]</scope>
    <source>
        <strain evidence="2 3">A4</strain>
    </source>
</reference>
<dbReference type="OrthoDB" id="2392083at2759"/>
<keyword evidence="3" id="KW-1185">Reference proteome</keyword>
<dbReference type="AlphaFoldDB" id="A0A2I1H8L2"/>
<dbReference type="VEuPathDB" id="FungiDB:RhiirFUN_011141"/>
<feature type="region of interest" description="Disordered" evidence="1">
    <location>
        <begin position="121"/>
        <end position="149"/>
    </location>
</feature>
<organism evidence="2 3">
    <name type="scientific">Rhizophagus irregularis</name>
    <dbReference type="NCBI Taxonomy" id="588596"/>
    <lineage>
        <taxon>Eukaryota</taxon>
        <taxon>Fungi</taxon>
        <taxon>Fungi incertae sedis</taxon>
        <taxon>Mucoromycota</taxon>
        <taxon>Glomeromycotina</taxon>
        <taxon>Glomeromycetes</taxon>
        <taxon>Glomerales</taxon>
        <taxon>Glomeraceae</taxon>
        <taxon>Rhizophagus</taxon>
    </lineage>
</organism>
<sequence>MNWTGGKRNKIKVKLELQKQKEFFNRQRLKNVHSFLNIESRRTRTLTSIEVVRRNETSKNNSLLFDKICKDSIILGINNDDPDFTKRKQFLLQDNDWACVEFTTKSVKKNLVNLRNNECTANMSHMTSPSSRSISPSVNKSNSSPLTQNTTFKRSVDVESLEWHQFLTNQNDISSKPEHEWQNKSSISSNMITKTALHCAAPKSVTASNIEWNKFIQGPDDKTITFDSNHSPYFSSARYFNDEVTNHKDDSESSTIKFSGITMANEFSKATQDYSIDKKDLKEPLRISSKMTMNQDIVKRVHDLELKNARFQIEINFLKNDIKWLMKLLKKKHQIERDN</sequence>
<name>A0A2I1H8L2_9GLOM</name>
<gene>
    <name evidence="2" type="ORF">RhiirA4_548607</name>
</gene>
<dbReference type="Proteomes" id="UP000234323">
    <property type="component" value="Unassembled WGS sequence"/>
</dbReference>
<proteinExistence type="predicted"/>
<comment type="caution">
    <text evidence="2">The sequence shown here is derived from an EMBL/GenBank/DDBJ whole genome shotgun (WGS) entry which is preliminary data.</text>
</comment>
<evidence type="ECO:0000313" key="2">
    <source>
        <dbReference type="EMBL" id="PKY55200.1"/>
    </source>
</evidence>
<evidence type="ECO:0000256" key="1">
    <source>
        <dbReference type="SAM" id="MobiDB-lite"/>
    </source>
</evidence>
<dbReference type="VEuPathDB" id="FungiDB:RhiirA1_541202"/>
<accession>A0A2I1H8L2</accession>